<dbReference type="PANTHER" id="PTHR35936">
    <property type="entry name" value="MEMBRANE-BOUND LYTIC MUREIN TRANSGLYCOSYLASE F"/>
    <property type="match status" value="1"/>
</dbReference>
<evidence type="ECO:0000256" key="2">
    <source>
        <dbReference type="ARBA" id="ARBA00010333"/>
    </source>
</evidence>
<dbReference type="PROSITE" id="PS01039">
    <property type="entry name" value="SBP_BACTERIAL_3"/>
    <property type="match status" value="1"/>
</dbReference>
<dbReference type="InterPro" id="IPR001320">
    <property type="entry name" value="Iontro_rcpt_C"/>
</dbReference>
<sequence>MRSFGKRTVRINVRGILVTVAVLAIVLLVTGCGKNVDDTSLSDVKKRGVILVATDDTYPPLEWNENGEIVGFDIDLMTEIASRLGVKARFISTKWDGLLTGLNGKQYDAVISSMNITPDREKQVNFVEYMRWAQVIVMSPDAQPVTNLEGLQGKRIAVQVSTTSETMAKGIKDAKVSSFESFDTTFMELKNGRCDAIIIDEPVALYYQSKDPDSFKITGVASDKMPVGIALRKSDIRLRDAIAKALSDMKQDGKFDEICRKWFQK</sequence>
<dbReference type="SMART" id="SM00079">
    <property type="entry name" value="PBPe"/>
    <property type="match status" value="1"/>
</dbReference>
<evidence type="ECO:0000259" key="6">
    <source>
        <dbReference type="SMART" id="SM00079"/>
    </source>
</evidence>
<evidence type="ECO:0000313" key="7">
    <source>
        <dbReference type="EMBL" id="QUL98128.1"/>
    </source>
</evidence>
<evidence type="ECO:0000256" key="3">
    <source>
        <dbReference type="ARBA" id="ARBA00022729"/>
    </source>
</evidence>
<comment type="similarity">
    <text evidence="2 4">Belongs to the bacterial solute-binding protein 3 family.</text>
</comment>
<dbReference type="GO" id="GO:0015276">
    <property type="term" value="F:ligand-gated monoatomic ion channel activity"/>
    <property type="evidence" value="ECO:0007669"/>
    <property type="project" value="InterPro"/>
</dbReference>
<dbReference type="EMBL" id="CP062796">
    <property type="protein sequence ID" value="QUL98128.1"/>
    <property type="molecule type" value="Genomic_DNA"/>
</dbReference>
<dbReference type="CDD" id="cd13624">
    <property type="entry name" value="PBP2_Arg_Lys_His"/>
    <property type="match status" value="1"/>
</dbReference>
<dbReference type="PANTHER" id="PTHR35936:SF19">
    <property type="entry name" value="AMINO-ACID-BINDING PROTEIN YXEM-RELATED"/>
    <property type="match status" value="1"/>
</dbReference>
<evidence type="ECO:0000256" key="1">
    <source>
        <dbReference type="ARBA" id="ARBA00004196"/>
    </source>
</evidence>
<dbReference type="KEGG" id="fcz:IMF26_08745"/>
<feature type="domain" description="Ionotropic glutamate receptor C-terminal" evidence="6">
    <location>
        <begin position="49"/>
        <end position="265"/>
    </location>
</feature>
<gene>
    <name evidence="7" type="ORF">IMF26_08745</name>
</gene>
<comment type="subcellular location">
    <subcellularLocation>
        <location evidence="1">Cell envelope</location>
    </subcellularLocation>
</comment>
<reference evidence="7" key="1">
    <citation type="submission" date="2020-10" db="EMBL/GenBank/DDBJ databases">
        <authorList>
            <person name="Kadnikov V."/>
            <person name="Beletsky A.V."/>
            <person name="Mardanov A.V."/>
            <person name="Karnachuk O.V."/>
            <person name="Ravin N.V."/>
        </authorList>
    </citation>
    <scope>NUCLEOTIDE SEQUENCE</scope>
    <source>
        <strain evidence="7">Bu02</strain>
    </source>
</reference>
<dbReference type="AlphaFoldDB" id="A0AAT9LC61"/>
<organism evidence="7">
    <name type="scientific">Candidatus Fermentithermobacillus carboniphilus</name>
    <dbReference type="NCBI Taxonomy" id="3085328"/>
    <lineage>
        <taxon>Bacteria</taxon>
        <taxon>Bacillati</taxon>
        <taxon>Bacillota</taxon>
        <taxon>Candidatus Fermentithermobacillia</taxon>
        <taxon>Candidatus Fermentithermobacillales</taxon>
        <taxon>Candidatus Fermentithermobacillaceae</taxon>
        <taxon>Candidatus Fermentithermobacillus</taxon>
    </lineage>
</organism>
<proteinExistence type="inferred from homology"/>
<dbReference type="GO" id="GO:0016020">
    <property type="term" value="C:membrane"/>
    <property type="evidence" value="ECO:0007669"/>
    <property type="project" value="InterPro"/>
</dbReference>
<dbReference type="PROSITE" id="PS51257">
    <property type="entry name" value="PROKAR_LIPOPROTEIN"/>
    <property type="match status" value="1"/>
</dbReference>
<dbReference type="SMART" id="SM00062">
    <property type="entry name" value="PBPb"/>
    <property type="match status" value="1"/>
</dbReference>
<keyword evidence="3" id="KW-0732">Signal</keyword>
<protein>
    <submittedName>
        <fullName evidence="7">Basic amino acid ABC transporter substrate-binding protein</fullName>
    </submittedName>
</protein>
<dbReference type="Gene3D" id="3.40.190.10">
    <property type="entry name" value="Periplasmic binding protein-like II"/>
    <property type="match status" value="2"/>
</dbReference>
<accession>A0AAT9LC61</accession>
<evidence type="ECO:0000259" key="5">
    <source>
        <dbReference type="SMART" id="SM00062"/>
    </source>
</evidence>
<reference evidence="7" key="2">
    <citation type="journal article" date="2023" name="Biology">
        <title>Prokaryotic Life Associated with Coal-Fire Gas Vents Revealed by Metagenomics.</title>
        <authorList>
            <person name="Kadnikov V.V."/>
            <person name="Mardanov A.V."/>
            <person name="Beletsky A.V."/>
            <person name="Karnachuk O.V."/>
            <person name="Ravin N.V."/>
        </authorList>
    </citation>
    <scope>NUCLEOTIDE SEQUENCE</scope>
    <source>
        <strain evidence="7">Bu02</strain>
    </source>
</reference>
<evidence type="ECO:0000256" key="4">
    <source>
        <dbReference type="RuleBase" id="RU003744"/>
    </source>
</evidence>
<dbReference type="InterPro" id="IPR001638">
    <property type="entry name" value="Solute-binding_3/MltF_N"/>
</dbReference>
<dbReference type="Pfam" id="PF00497">
    <property type="entry name" value="SBP_bac_3"/>
    <property type="match status" value="1"/>
</dbReference>
<feature type="domain" description="Solute-binding protein family 3/N-terminal" evidence="5">
    <location>
        <begin position="49"/>
        <end position="265"/>
    </location>
</feature>
<dbReference type="GO" id="GO:0030313">
    <property type="term" value="C:cell envelope"/>
    <property type="evidence" value="ECO:0007669"/>
    <property type="project" value="UniProtKB-SubCell"/>
</dbReference>
<name>A0AAT9LC61_9FIRM</name>
<dbReference type="InterPro" id="IPR018313">
    <property type="entry name" value="SBP_3_CS"/>
</dbReference>
<dbReference type="SUPFAM" id="SSF53850">
    <property type="entry name" value="Periplasmic binding protein-like II"/>
    <property type="match status" value="1"/>
</dbReference>